<evidence type="ECO:0000256" key="1">
    <source>
        <dbReference type="ARBA" id="ARBA00052141"/>
    </source>
</evidence>
<gene>
    <name evidence="6" type="primary">mazG</name>
    <name evidence="6" type="ORF">PZ740_12290</name>
</gene>
<keyword evidence="7" id="KW-1185">Reference proteome</keyword>
<evidence type="ECO:0000256" key="4">
    <source>
        <dbReference type="ARBA" id="ARBA00074799"/>
    </source>
</evidence>
<accession>A0AAP3XSD6</accession>
<evidence type="ECO:0000313" key="7">
    <source>
        <dbReference type="Proteomes" id="UP001301140"/>
    </source>
</evidence>
<dbReference type="EC" id="3.6.1.8" evidence="3"/>
<dbReference type="PANTHER" id="PTHR30522:SF0">
    <property type="entry name" value="NUCLEOSIDE TRIPHOSPHATE PYROPHOSPHOHYDROLASE"/>
    <property type="match status" value="1"/>
</dbReference>
<comment type="catalytic activity">
    <reaction evidence="1">
        <text>ATP + H2O = AMP + diphosphate + H(+)</text>
        <dbReference type="Rhea" id="RHEA:14245"/>
        <dbReference type="ChEBI" id="CHEBI:15377"/>
        <dbReference type="ChEBI" id="CHEBI:15378"/>
        <dbReference type="ChEBI" id="CHEBI:30616"/>
        <dbReference type="ChEBI" id="CHEBI:33019"/>
        <dbReference type="ChEBI" id="CHEBI:456215"/>
        <dbReference type="EC" id="3.6.1.8"/>
    </reaction>
</comment>
<evidence type="ECO:0000313" key="6">
    <source>
        <dbReference type="EMBL" id="MDF1587157.1"/>
    </source>
</evidence>
<dbReference type="GO" id="GO:0046061">
    <property type="term" value="P:dATP catabolic process"/>
    <property type="evidence" value="ECO:0007669"/>
    <property type="project" value="TreeGrafter"/>
</dbReference>
<dbReference type="EMBL" id="JARGEQ010000126">
    <property type="protein sequence ID" value="MDF1587157.1"/>
    <property type="molecule type" value="Genomic_DNA"/>
</dbReference>
<dbReference type="Pfam" id="PF03819">
    <property type="entry name" value="MazG"/>
    <property type="match status" value="2"/>
</dbReference>
<dbReference type="CDD" id="cd11528">
    <property type="entry name" value="NTP-PPase_MazG_Nterm"/>
    <property type="match status" value="1"/>
</dbReference>
<feature type="domain" description="NTP pyrophosphohydrolase MazG-like" evidence="5">
    <location>
        <begin position="34"/>
        <end position="107"/>
    </location>
</feature>
<dbReference type="GO" id="GO:0006950">
    <property type="term" value="P:response to stress"/>
    <property type="evidence" value="ECO:0007669"/>
    <property type="project" value="UniProtKB-ARBA"/>
</dbReference>
<dbReference type="PANTHER" id="PTHR30522">
    <property type="entry name" value="NUCLEOSIDE TRIPHOSPHATE PYROPHOSPHOHYDROLASE"/>
    <property type="match status" value="1"/>
</dbReference>
<feature type="domain" description="NTP pyrophosphohydrolase MazG-like" evidence="5">
    <location>
        <begin position="178"/>
        <end position="237"/>
    </location>
</feature>
<dbReference type="InterPro" id="IPR048011">
    <property type="entry name" value="NTP-PPase_MazG-like_C"/>
</dbReference>
<proteinExistence type="inferred from homology"/>
<dbReference type="RefSeq" id="WP_327789577.1">
    <property type="nucleotide sequence ID" value="NZ_JARGEQ010000126.1"/>
</dbReference>
<dbReference type="FunFam" id="1.10.287.1080:FF:000001">
    <property type="entry name" value="Nucleoside triphosphate pyrophosphohydrolase"/>
    <property type="match status" value="1"/>
</dbReference>
<reference evidence="6 7" key="1">
    <citation type="submission" date="2023-03" db="EMBL/GenBank/DDBJ databases">
        <title>YIM 152171 draft genome.</title>
        <authorList>
            <person name="Yang Z."/>
        </authorList>
    </citation>
    <scope>NUCLEOTIDE SEQUENCE [LARGE SCALE GENOMIC DNA]</scope>
    <source>
        <strain evidence="6 7">YIM 152171</strain>
    </source>
</reference>
<dbReference type="GO" id="GO:0047693">
    <property type="term" value="F:ATP diphosphatase activity"/>
    <property type="evidence" value="ECO:0007669"/>
    <property type="project" value="UniProtKB-EC"/>
</dbReference>
<organism evidence="6 7">
    <name type="scientific">Marinimicrococcus flavescens</name>
    <dbReference type="NCBI Taxonomy" id="3031815"/>
    <lineage>
        <taxon>Bacteria</taxon>
        <taxon>Pseudomonadati</taxon>
        <taxon>Pseudomonadota</taxon>
        <taxon>Alphaproteobacteria</taxon>
        <taxon>Geminicoccales</taxon>
        <taxon>Geminicoccaceae</taxon>
        <taxon>Marinimicrococcus</taxon>
    </lineage>
</organism>
<evidence type="ECO:0000259" key="5">
    <source>
        <dbReference type="Pfam" id="PF03819"/>
    </source>
</evidence>
<evidence type="ECO:0000256" key="2">
    <source>
        <dbReference type="ARBA" id="ARBA00061115"/>
    </source>
</evidence>
<keyword evidence="6" id="KW-0378">Hydrolase</keyword>
<dbReference type="InterPro" id="IPR048015">
    <property type="entry name" value="NTP-PPase_MazG-like_N"/>
</dbReference>
<dbReference type="GO" id="GO:0046052">
    <property type="term" value="P:UTP catabolic process"/>
    <property type="evidence" value="ECO:0007669"/>
    <property type="project" value="TreeGrafter"/>
</dbReference>
<dbReference type="GO" id="GO:0046081">
    <property type="term" value="P:dUTP catabolic process"/>
    <property type="evidence" value="ECO:0007669"/>
    <property type="project" value="TreeGrafter"/>
</dbReference>
<protein>
    <recommendedName>
        <fullName evidence="4">Nucleoside triphosphate pyrophosphohydrolase</fullName>
        <ecNumber evidence="3">3.6.1.8</ecNumber>
    </recommendedName>
</protein>
<sequence length="271" mass="30380">MNAPANTTAGIERLLEVMRRLRDPEGGCPWDIEQDFSTIAPYTIEEAYEVADAIARQDWADLEGELGDLLLQVVYHARMAEEAGLFDFERVAHAIAEKMIARHPHVFGKAEIEDSSAQRVAWEETKAAERARKAAARGGQPSVLDDVPLVLPSLTRAEKLQKRAARAGFDWKETAPVVAKIREELDEVEQAVAAGDLPGRHEEMGDLLFAVANLARHLGVDPETALRDANRKFERRFRAVEAAVAAEGRRCEEVGLDELDRHWDEVKRRER</sequence>
<dbReference type="Gene3D" id="1.10.287.1080">
    <property type="entry name" value="MazG-like"/>
    <property type="match status" value="2"/>
</dbReference>
<dbReference type="GO" id="GO:0006203">
    <property type="term" value="P:dGTP catabolic process"/>
    <property type="evidence" value="ECO:0007669"/>
    <property type="project" value="TreeGrafter"/>
</dbReference>
<dbReference type="GO" id="GO:0046076">
    <property type="term" value="P:dTTP catabolic process"/>
    <property type="evidence" value="ECO:0007669"/>
    <property type="project" value="TreeGrafter"/>
</dbReference>
<dbReference type="CDD" id="cd11529">
    <property type="entry name" value="NTP-PPase_MazG_Cterm"/>
    <property type="match status" value="1"/>
</dbReference>
<dbReference type="FunFam" id="1.10.287.1080:FF:000003">
    <property type="entry name" value="Nucleoside triphosphate pyrophosphohydrolase"/>
    <property type="match status" value="1"/>
</dbReference>
<dbReference type="AlphaFoldDB" id="A0AAP3XSD6"/>
<dbReference type="InterPro" id="IPR004518">
    <property type="entry name" value="MazG-like_dom"/>
</dbReference>
<dbReference type="Proteomes" id="UP001301140">
    <property type="component" value="Unassembled WGS sequence"/>
</dbReference>
<name>A0AAP3XSD6_9PROT</name>
<dbReference type="SUPFAM" id="SSF101386">
    <property type="entry name" value="all-alpha NTP pyrophosphatases"/>
    <property type="match status" value="2"/>
</dbReference>
<evidence type="ECO:0000256" key="3">
    <source>
        <dbReference type="ARBA" id="ARBA00066372"/>
    </source>
</evidence>
<dbReference type="InterPro" id="IPR011551">
    <property type="entry name" value="NTP_PyrPHydrolase_MazG"/>
</dbReference>
<comment type="caution">
    <text evidence="6">The sequence shown here is derived from an EMBL/GenBank/DDBJ whole genome shotgun (WGS) entry which is preliminary data.</text>
</comment>
<comment type="similarity">
    <text evidence="2">Belongs to the nucleoside triphosphate pyrophosphohydrolase family.</text>
</comment>
<dbReference type="GO" id="GO:0046047">
    <property type="term" value="P:TTP catabolic process"/>
    <property type="evidence" value="ECO:0007669"/>
    <property type="project" value="TreeGrafter"/>
</dbReference>
<dbReference type="NCBIfam" id="NF007113">
    <property type="entry name" value="PRK09562.1"/>
    <property type="match status" value="1"/>
</dbReference>
<dbReference type="NCBIfam" id="TIGR00444">
    <property type="entry name" value="mazG"/>
    <property type="match status" value="1"/>
</dbReference>